<dbReference type="PANTHER" id="PTHR30061">
    <property type="entry name" value="MALTOSE-BINDING PERIPLASMIC PROTEIN"/>
    <property type="match status" value="1"/>
</dbReference>
<dbReference type="InterPro" id="IPR006059">
    <property type="entry name" value="SBP"/>
</dbReference>
<dbReference type="RefSeq" id="WP_125655153.1">
    <property type="nucleotide sequence ID" value="NZ_AP019308.1"/>
</dbReference>
<dbReference type="GO" id="GO:1901982">
    <property type="term" value="F:maltose binding"/>
    <property type="evidence" value="ECO:0007669"/>
    <property type="project" value="TreeGrafter"/>
</dbReference>
<dbReference type="AlphaFoldDB" id="A0A3G9JAE7"/>
<reference evidence="4 5" key="1">
    <citation type="submission" date="2018-11" db="EMBL/GenBank/DDBJ databases">
        <title>Complete genome sequence of Paenibacillus baekrokdamisoli strain KCTC 33723.</title>
        <authorList>
            <person name="Kang S.W."/>
            <person name="Lee K.C."/>
            <person name="Kim K.K."/>
            <person name="Kim J.S."/>
            <person name="Kim D.S."/>
            <person name="Ko S.H."/>
            <person name="Yang S.H."/>
            <person name="Lee J.S."/>
        </authorList>
    </citation>
    <scope>NUCLEOTIDE SEQUENCE [LARGE SCALE GENOMIC DNA]</scope>
    <source>
        <strain evidence="4 5">KCTC 33723</strain>
    </source>
</reference>
<keyword evidence="5" id="KW-1185">Reference proteome</keyword>
<accession>A0A3G9JAE7</accession>
<evidence type="ECO:0000313" key="5">
    <source>
        <dbReference type="Proteomes" id="UP000275368"/>
    </source>
</evidence>
<dbReference type="Proteomes" id="UP000275368">
    <property type="component" value="Chromosome"/>
</dbReference>
<dbReference type="SUPFAM" id="SSF53850">
    <property type="entry name" value="Periplasmic binding protein-like II"/>
    <property type="match status" value="1"/>
</dbReference>
<evidence type="ECO:0000256" key="2">
    <source>
        <dbReference type="ARBA" id="ARBA00022448"/>
    </source>
</evidence>
<sequence>MKKMSFLLLALLFVVVVVLSGCSSKDSKSKDGEKVTLTYWTQFTESLPESKWINAAVKRFEDSHPNVKVNVVHQTQDPSYFTMFQASSLSKTGPDIVDLWTGLYALRYKQFLEPLNKVLTDEQKGNLIGLQYASDGFDSTKSIYGIPSETQFYMGYYNKKLFEKAGIKDVPKTYEELLEVCKKLKDAGILPIADGGFNGSAYMPFQGFSYFMMNTLSVDDINKLRTGEIALTSQQMVEPLEKWAALYKNGYVNTDAMSTVNANKLFVEGKAAMVFNDGSWDIPQFQEALGVDNVGPFFPPVYNENAPSKGYTVAYPGVMTGVTNYSKHKELSLEFIKSALDPSVMGVMAQEGLVPALKGLSTDLMKNPLQLQLYKILQENKNWPMFDNLIQSEVMSTMTKEFQLVALDQVSPSDALKVIQQAWDSLPAGEKEK</sequence>
<evidence type="ECO:0000256" key="3">
    <source>
        <dbReference type="ARBA" id="ARBA00022729"/>
    </source>
</evidence>
<evidence type="ECO:0000256" key="1">
    <source>
        <dbReference type="ARBA" id="ARBA00008520"/>
    </source>
</evidence>
<organism evidence="4 5">
    <name type="scientific">Paenibacillus baekrokdamisoli</name>
    <dbReference type="NCBI Taxonomy" id="1712516"/>
    <lineage>
        <taxon>Bacteria</taxon>
        <taxon>Bacillati</taxon>
        <taxon>Bacillota</taxon>
        <taxon>Bacilli</taxon>
        <taxon>Bacillales</taxon>
        <taxon>Paenibacillaceae</taxon>
        <taxon>Paenibacillus</taxon>
    </lineage>
</organism>
<name>A0A3G9JAE7_9BACL</name>
<comment type="similarity">
    <text evidence="1">Belongs to the bacterial solute-binding protein 1 family.</text>
</comment>
<dbReference type="GO" id="GO:0042956">
    <property type="term" value="P:maltodextrin transmembrane transport"/>
    <property type="evidence" value="ECO:0007669"/>
    <property type="project" value="TreeGrafter"/>
</dbReference>
<dbReference type="PANTHER" id="PTHR30061:SF50">
    <property type="entry name" value="MALTOSE_MALTODEXTRIN-BINDING PERIPLASMIC PROTEIN"/>
    <property type="match status" value="1"/>
</dbReference>
<proteinExistence type="inferred from homology"/>
<keyword evidence="3" id="KW-0732">Signal</keyword>
<dbReference type="OrthoDB" id="9795467at2"/>
<dbReference type="PROSITE" id="PS51257">
    <property type="entry name" value="PROKAR_LIPOPROTEIN"/>
    <property type="match status" value="1"/>
</dbReference>
<keyword evidence="2" id="KW-0813">Transport</keyword>
<dbReference type="Gene3D" id="3.40.190.10">
    <property type="entry name" value="Periplasmic binding protein-like II"/>
    <property type="match status" value="1"/>
</dbReference>
<dbReference type="GO" id="GO:0055052">
    <property type="term" value="C:ATP-binding cassette (ABC) transporter complex, substrate-binding subunit-containing"/>
    <property type="evidence" value="ECO:0007669"/>
    <property type="project" value="TreeGrafter"/>
</dbReference>
<gene>
    <name evidence="4" type="ORF">Back11_15890</name>
</gene>
<dbReference type="KEGG" id="pbk:Back11_15890"/>
<evidence type="ECO:0000313" key="4">
    <source>
        <dbReference type="EMBL" id="BBH20244.1"/>
    </source>
</evidence>
<dbReference type="EMBL" id="AP019308">
    <property type="protein sequence ID" value="BBH20244.1"/>
    <property type="molecule type" value="Genomic_DNA"/>
</dbReference>
<protein>
    <submittedName>
        <fullName evidence="4">ABC transporter substrate-binding protein</fullName>
    </submittedName>
</protein>
<dbReference type="GO" id="GO:0015768">
    <property type="term" value="P:maltose transport"/>
    <property type="evidence" value="ECO:0007669"/>
    <property type="project" value="TreeGrafter"/>
</dbReference>
<dbReference type="Pfam" id="PF13416">
    <property type="entry name" value="SBP_bac_8"/>
    <property type="match status" value="1"/>
</dbReference>